<keyword evidence="1" id="KW-0678">Repressor</keyword>
<evidence type="ECO:0000313" key="6">
    <source>
        <dbReference type="EMBL" id="KSU48838.1"/>
    </source>
</evidence>
<evidence type="ECO:0000256" key="3">
    <source>
        <dbReference type="ARBA" id="ARBA00023125"/>
    </source>
</evidence>
<dbReference type="InterPro" id="IPR010982">
    <property type="entry name" value="Lambda_DNA-bd_dom_sf"/>
</dbReference>
<dbReference type="Gene3D" id="3.40.50.2300">
    <property type="match status" value="2"/>
</dbReference>
<evidence type="ECO:0000313" key="7">
    <source>
        <dbReference type="Proteomes" id="UP000053797"/>
    </source>
</evidence>
<dbReference type="GO" id="GO:0000976">
    <property type="term" value="F:transcription cis-regulatory region binding"/>
    <property type="evidence" value="ECO:0007669"/>
    <property type="project" value="TreeGrafter"/>
</dbReference>
<dbReference type="PROSITE" id="PS50932">
    <property type="entry name" value="HTH_LACI_2"/>
    <property type="match status" value="1"/>
</dbReference>
<dbReference type="SUPFAM" id="SSF47413">
    <property type="entry name" value="lambda repressor-like DNA-binding domains"/>
    <property type="match status" value="1"/>
</dbReference>
<dbReference type="Gene3D" id="1.10.260.40">
    <property type="entry name" value="lambda repressor-like DNA-binding domains"/>
    <property type="match status" value="1"/>
</dbReference>
<gene>
    <name evidence="6" type="ORF">AS033_10950</name>
</gene>
<evidence type="ECO:0000256" key="1">
    <source>
        <dbReference type="ARBA" id="ARBA00022491"/>
    </source>
</evidence>
<accession>A0A0V8GFC4</accession>
<dbReference type="Pfam" id="PF13377">
    <property type="entry name" value="Peripla_BP_3"/>
    <property type="match status" value="1"/>
</dbReference>
<dbReference type="EMBL" id="LNQL01000003">
    <property type="protein sequence ID" value="KSU48838.1"/>
    <property type="molecule type" value="Genomic_DNA"/>
</dbReference>
<organism evidence="6 7">
    <name type="scientific">Exiguobacterium indicum</name>
    <dbReference type="NCBI Taxonomy" id="296995"/>
    <lineage>
        <taxon>Bacteria</taxon>
        <taxon>Bacillati</taxon>
        <taxon>Bacillota</taxon>
        <taxon>Bacilli</taxon>
        <taxon>Bacillales</taxon>
        <taxon>Bacillales Family XII. Incertae Sedis</taxon>
        <taxon>Exiguobacterium</taxon>
    </lineage>
</organism>
<dbReference type="SUPFAM" id="SSF53822">
    <property type="entry name" value="Periplasmic binding protein-like I"/>
    <property type="match status" value="1"/>
</dbReference>
<dbReference type="SMART" id="SM00354">
    <property type="entry name" value="HTH_LACI"/>
    <property type="match status" value="1"/>
</dbReference>
<dbReference type="PANTHER" id="PTHR30146:SF148">
    <property type="entry name" value="HTH-TYPE TRANSCRIPTIONAL REPRESSOR PURR-RELATED"/>
    <property type="match status" value="1"/>
</dbReference>
<dbReference type="OrthoDB" id="9775106at2"/>
<dbReference type="CDD" id="cd06267">
    <property type="entry name" value="PBP1_LacI_sugar_binding-like"/>
    <property type="match status" value="1"/>
</dbReference>
<evidence type="ECO:0000259" key="5">
    <source>
        <dbReference type="PROSITE" id="PS50932"/>
    </source>
</evidence>
<comment type="caution">
    <text evidence="6">The sequence shown here is derived from an EMBL/GenBank/DDBJ whole genome shotgun (WGS) entry which is preliminary data.</text>
</comment>
<dbReference type="InterPro" id="IPR046335">
    <property type="entry name" value="LacI/GalR-like_sensor"/>
</dbReference>
<evidence type="ECO:0000256" key="4">
    <source>
        <dbReference type="ARBA" id="ARBA00023163"/>
    </source>
</evidence>
<keyword evidence="2" id="KW-0805">Transcription regulation</keyword>
<dbReference type="Pfam" id="PF00356">
    <property type="entry name" value="LacI"/>
    <property type="match status" value="1"/>
</dbReference>
<keyword evidence="4" id="KW-0804">Transcription</keyword>
<dbReference type="InterPro" id="IPR000843">
    <property type="entry name" value="HTH_LacI"/>
</dbReference>
<reference evidence="6 7" key="1">
    <citation type="journal article" date="2015" name="Int. J. Syst. Evol. Microbiol.">
        <title>Exiguobacterium enclense sp. nov., isolated from sediment.</title>
        <authorList>
            <person name="Dastager S.G."/>
            <person name="Mawlankar R."/>
            <person name="Sonalkar V.V."/>
            <person name="Thorat M.N."/>
            <person name="Mual P."/>
            <person name="Verma A."/>
            <person name="Krishnamurthi S."/>
            <person name="Tang S.K."/>
            <person name="Li W.J."/>
        </authorList>
    </citation>
    <scope>NUCLEOTIDE SEQUENCE [LARGE SCALE GENOMIC DNA]</scope>
    <source>
        <strain evidence="6 7">NIO-1109</strain>
    </source>
</reference>
<protein>
    <submittedName>
        <fullName evidence="6">LacI family transcriptional regulator</fullName>
    </submittedName>
</protein>
<proteinExistence type="predicted"/>
<dbReference type="PANTHER" id="PTHR30146">
    <property type="entry name" value="LACI-RELATED TRANSCRIPTIONAL REPRESSOR"/>
    <property type="match status" value="1"/>
</dbReference>
<sequence length="337" mass="37058">MGTIYDLAKMTGFSITTVSKALNNYSDVSEKTKAKIVQAAAEMGYLPNAHAQSLSTKRSWTIGVMFSEAHGVGMMHPFFNAIIESFRKATEQQGYDLIFASRNLRNRDMSYLEHFRHRAVDGIVVICSDQMDQHVQELIQSTIPIVVVDMDSADCSVVYSDNITGGTLAVNHLHELGHRLIAHIAGDMSTDAGRARIEGYQQAMEQLDLPIPSGYLVNGGFFSGEEGKRAMNELLALPERPTAVFVAGDEMAIGAIEAIHEAGLRIPEDISVVGYDDIYMSQYITPKLTTVRQDTETIGQHAASVLIEQIVNKKRVTSRDVIPVNLMVRQSTGPVPE</sequence>
<dbReference type="CDD" id="cd01392">
    <property type="entry name" value="HTH_LacI"/>
    <property type="match status" value="1"/>
</dbReference>
<keyword evidence="3" id="KW-0238">DNA-binding</keyword>
<dbReference type="AlphaFoldDB" id="A0A0V8GFC4"/>
<dbReference type="RefSeq" id="WP_058265527.1">
    <property type="nucleotide sequence ID" value="NZ_FMYN01000003.1"/>
</dbReference>
<dbReference type="InterPro" id="IPR028082">
    <property type="entry name" value="Peripla_BP_I"/>
</dbReference>
<dbReference type="GO" id="GO:0003700">
    <property type="term" value="F:DNA-binding transcription factor activity"/>
    <property type="evidence" value="ECO:0007669"/>
    <property type="project" value="TreeGrafter"/>
</dbReference>
<dbReference type="Proteomes" id="UP000053797">
    <property type="component" value="Unassembled WGS sequence"/>
</dbReference>
<name>A0A0V8GFC4_9BACL</name>
<evidence type="ECO:0000256" key="2">
    <source>
        <dbReference type="ARBA" id="ARBA00023015"/>
    </source>
</evidence>
<feature type="domain" description="HTH lacI-type" evidence="5">
    <location>
        <begin position="3"/>
        <end position="56"/>
    </location>
</feature>